<dbReference type="GO" id="GO:0048731">
    <property type="term" value="P:system development"/>
    <property type="evidence" value="ECO:0007669"/>
    <property type="project" value="UniProtKB-ARBA"/>
</dbReference>
<keyword evidence="4" id="KW-1185">Reference proteome</keyword>
<dbReference type="InterPro" id="IPR011990">
    <property type="entry name" value="TPR-like_helical_dom_sf"/>
</dbReference>
<evidence type="ECO:0000313" key="4">
    <source>
        <dbReference type="Proteomes" id="UP000825935"/>
    </source>
</evidence>
<keyword evidence="1" id="KW-0677">Repeat</keyword>
<comment type="caution">
    <text evidence="3">The sequence shown here is derived from an EMBL/GenBank/DDBJ whole genome shotgun (WGS) entry which is preliminary data.</text>
</comment>
<evidence type="ECO:0000313" key="3">
    <source>
        <dbReference type="EMBL" id="KAH7315276.1"/>
    </source>
</evidence>
<dbReference type="SUPFAM" id="SSF81901">
    <property type="entry name" value="HCP-like"/>
    <property type="match status" value="1"/>
</dbReference>
<evidence type="ECO:0000256" key="2">
    <source>
        <dbReference type="PROSITE-ProRule" id="PRU00708"/>
    </source>
</evidence>
<dbReference type="PROSITE" id="PS51375">
    <property type="entry name" value="PPR"/>
    <property type="match status" value="7"/>
</dbReference>
<organism evidence="3 4">
    <name type="scientific">Ceratopteris richardii</name>
    <name type="common">Triangle waterfern</name>
    <dbReference type="NCBI Taxonomy" id="49495"/>
    <lineage>
        <taxon>Eukaryota</taxon>
        <taxon>Viridiplantae</taxon>
        <taxon>Streptophyta</taxon>
        <taxon>Embryophyta</taxon>
        <taxon>Tracheophyta</taxon>
        <taxon>Polypodiopsida</taxon>
        <taxon>Polypodiidae</taxon>
        <taxon>Polypodiales</taxon>
        <taxon>Pteridineae</taxon>
        <taxon>Pteridaceae</taxon>
        <taxon>Parkerioideae</taxon>
        <taxon>Ceratopteris</taxon>
    </lineage>
</organism>
<dbReference type="InterPro" id="IPR046960">
    <property type="entry name" value="PPR_At4g14850-like_plant"/>
</dbReference>
<protein>
    <recommendedName>
        <fullName evidence="5">Pentatricopeptide repeat-containing protein</fullName>
    </recommendedName>
</protein>
<proteinExistence type="predicted"/>
<feature type="repeat" description="PPR" evidence="2">
    <location>
        <begin position="333"/>
        <end position="367"/>
    </location>
</feature>
<dbReference type="Pfam" id="PF13041">
    <property type="entry name" value="PPR_2"/>
    <property type="match status" value="6"/>
</dbReference>
<dbReference type="Pfam" id="PF01535">
    <property type="entry name" value="PPR"/>
    <property type="match status" value="1"/>
</dbReference>
<dbReference type="SUPFAM" id="SSF48452">
    <property type="entry name" value="TPR-like"/>
    <property type="match status" value="1"/>
</dbReference>
<sequence>MVRNLAHSWKTIFNKRALAFADFNHKTHKECSILDGLNAVPALHIEMIHNGNIQIQGEESLRENEARSYVQALRSCAKTRDLQRGIRVHDVILKYGMIEKCSDALISMYAKCGAFEKSKALLETHKSKDVFTWNSLILEYVRRDRCHDALQLFELIKSEGLNPNAVTLSCMLKACGNIGALSKGKEIHDEVSKQRLLEKSVIIGNSLVDMYARCGALAKAQEVLEELPVRNVISWSTLIAGYTQHGKGEQALNCFKLMKLEGLTPNAVTFCSILKACSSLGTADIGKEVHKLIAEQGLLGNNVVLGTAIVDMYAKCGELAKAHHVLADLPSRNVICWSALIAGYAKHNKNEHALHCFDRMKQEGFFPDAVTFIYILKVCGNIRAVDKGDEIYYDILKQRLLQNNISLGTALVDMYAKCGDLAKAQQVLESLPLQSAISWSALIAGYAEQGECDQALNAFEEMQRAGFQPDAITFTCLLKGCGNTGAVEKGEKIHNEISKYDFLKNDAVLGTALVDMYAKCGALAKAREVLEELPKSNTMTWNALIAGYIQHDEVEEALKCYEEIQHKGVAFDVVTYLYILKACGSLGAVKNGERLHNEIVKQGRLGHDLVLRTALLDMYGKCGALQKAWCVLQEFPVQDVISWNALITGSVRTGEGGQALSYYEKLTQEGISPNAATLSSVLTACSRAGLLNSAHVYLQNMNNKYGIEPDLEHYACMVDLFGRAGYLNKALKVVEKMPFCISGVWYSLLSACGKCGDVNVGKWAFEQAILMNKNNAAPYALMANVYTAAGMQDNAKKVKTMRIK</sequence>
<feature type="repeat" description="PPR" evidence="2">
    <location>
        <begin position="129"/>
        <end position="163"/>
    </location>
</feature>
<dbReference type="Gene3D" id="1.25.40.10">
    <property type="entry name" value="Tetratricopeptide repeat domain"/>
    <property type="match status" value="6"/>
</dbReference>
<dbReference type="FunFam" id="1.25.40.10:FF:000158">
    <property type="entry name" value="pentatricopeptide repeat-containing protein At2g33680"/>
    <property type="match status" value="1"/>
</dbReference>
<feature type="repeat" description="PPR" evidence="2">
    <location>
        <begin position="435"/>
        <end position="469"/>
    </location>
</feature>
<dbReference type="NCBIfam" id="TIGR00756">
    <property type="entry name" value="PPR"/>
    <property type="match status" value="6"/>
</dbReference>
<evidence type="ECO:0000256" key="1">
    <source>
        <dbReference type="ARBA" id="ARBA00022737"/>
    </source>
</evidence>
<dbReference type="FunFam" id="1.25.40.10:FF:000031">
    <property type="entry name" value="Pentatricopeptide repeat-containing protein mitochondrial"/>
    <property type="match status" value="2"/>
</dbReference>
<dbReference type="PANTHER" id="PTHR47926">
    <property type="entry name" value="PENTATRICOPEPTIDE REPEAT-CONTAINING PROTEIN"/>
    <property type="match status" value="1"/>
</dbReference>
<dbReference type="FunFam" id="1.25.40.10:FF:000144">
    <property type="entry name" value="Pentatricopeptide repeat-containing protein, mitochondrial"/>
    <property type="match status" value="1"/>
</dbReference>
<reference evidence="3" key="1">
    <citation type="submission" date="2021-08" db="EMBL/GenBank/DDBJ databases">
        <title>WGS assembly of Ceratopteris richardii.</title>
        <authorList>
            <person name="Marchant D.B."/>
            <person name="Chen G."/>
            <person name="Jenkins J."/>
            <person name="Shu S."/>
            <person name="Leebens-Mack J."/>
            <person name="Grimwood J."/>
            <person name="Schmutz J."/>
            <person name="Soltis P."/>
            <person name="Soltis D."/>
            <person name="Chen Z.-H."/>
        </authorList>
    </citation>
    <scope>NUCLEOTIDE SEQUENCE</scope>
    <source>
        <strain evidence="3">Whitten #5841</strain>
        <tissue evidence="3">Leaf</tissue>
    </source>
</reference>
<evidence type="ECO:0008006" key="5">
    <source>
        <dbReference type="Google" id="ProtNLM"/>
    </source>
</evidence>
<dbReference type="Pfam" id="PF12854">
    <property type="entry name" value="PPR_1"/>
    <property type="match status" value="1"/>
</dbReference>
<dbReference type="GO" id="GO:0009451">
    <property type="term" value="P:RNA modification"/>
    <property type="evidence" value="ECO:0007669"/>
    <property type="project" value="InterPro"/>
</dbReference>
<feature type="repeat" description="PPR" evidence="2">
    <location>
        <begin position="470"/>
        <end position="504"/>
    </location>
</feature>
<dbReference type="GO" id="GO:0003723">
    <property type="term" value="F:RNA binding"/>
    <property type="evidence" value="ECO:0007669"/>
    <property type="project" value="InterPro"/>
</dbReference>
<dbReference type="FunFam" id="1.25.40.10:FF:000285">
    <property type="entry name" value="Pentatricopeptide repeat-containing protein, chloroplastic"/>
    <property type="match status" value="1"/>
</dbReference>
<feature type="repeat" description="PPR" evidence="2">
    <location>
        <begin position="537"/>
        <end position="571"/>
    </location>
</feature>
<name>A0A8T2SBD9_CERRI</name>
<feature type="repeat" description="PPR" evidence="2">
    <location>
        <begin position="231"/>
        <end position="265"/>
    </location>
</feature>
<dbReference type="Proteomes" id="UP000825935">
    <property type="component" value="Chromosome 21"/>
</dbReference>
<gene>
    <name evidence="3" type="ORF">KP509_21G042400</name>
</gene>
<dbReference type="InterPro" id="IPR002885">
    <property type="entry name" value="PPR_rpt"/>
</dbReference>
<dbReference type="AlphaFoldDB" id="A0A8T2SBD9"/>
<accession>A0A8T2SBD9</accession>
<dbReference type="EMBL" id="CM035426">
    <property type="protein sequence ID" value="KAH7315276.1"/>
    <property type="molecule type" value="Genomic_DNA"/>
</dbReference>
<dbReference type="OrthoDB" id="1891906at2759"/>
<feature type="repeat" description="PPR" evidence="2">
    <location>
        <begin position="639"/>
        <end position="673"/>
    </location>
</feature>